<organism evidence="1">
    <name type="scientific">Arundo donax</name>
    <name type="common">Giant reed</name>
    <name type="synonym">Donax arundinaceus</name>
    <dbReference type="NCBI Taxonomy" id="35708"/>
    <lineage>
        <taxon>Eukaryota</taxon>
        <taxon>Viridiplantae</taxon>
        <taxon>Streptophyta</taxon>
        <taxon>Embryophyta</taxon>
        <taxon>Tracheophyta</taxon>
        <taxon>Spermatophyta</taxon>
        <taxon>Magnoliopsida</taxon>
        <taxon>Liliopsida</taxon>
        <taxon>Poales</taxon>
        <taxon>Poaceae</taxon>
        <taxon>PACMAD clade</taxon>
        <taxon>Arundinoideae</taxon>
        <taxon>Arundineae</taxon>
        <taxon>Arundo</taxon>
    </lineage>
</organism>
<reference evidence="1" key="1">
    <citation type="submission" date="2014-09" db="EMBL/GenBank/DDBJ databases">
        <authorList>
            <person name="Magalhaes I.L.F."/>
            <person name="Oliveira U."/>
            <person name="Santos F.R."/>
            <person name="Vidigal T.H.D.A."/>
            <person name="Brescovit A.D."/>
            <person name="Santos A.J."/>
        </authorList>
    </citation>
    <scope>NUCLEOTIDE SEQUENCE</scope>
    <source>
        <tissue evidence="1">Shoot tissue taken approximately 20 cm above the soil surface</tissue>
    </source>
</reference>
<dbReference type="EMBL" id="GBRH01282531">
    <property type="protein sequence ID" value="JAD15364.1"/>
    <property type="molecule type" value="Transcribed_RNA"/>
</dbReference>
<sequence>MVLGPLVRCKKTRSVRVPRVNKIKFTWWRMWELVTIFAYSVIKHSHVMHRSRPAPHSKGEPHVKVTYSQYILSSISMTTNILKDL</sequence>
<name>A0A0A9U0H3_ARUDO</name>
<dbReference type="AlphaFoldDB" id="A0A0A9U0H3"/>
<protein>
    <submittedName>
        <fullName evidence="1">Uncharacterized protein</fullName>
    </submittedName>
</protein>
<proteinExistence type="predicted"/>
<reference evidence="1" key="2">
    <citation type="journal article" date="2015" name="Data Brief">
        <title>Shoot transcriptome of the giant reed, Arundo donax.</title>
        <authorList>
            <person name="Barrero R.A."/>
            <person name="Guerrero F.D."/>
            <person name="Moolhuijzen P."/>
            <person name="Goolsby J.A."/>
            <person name="Tidwell J."/>
            <person name="Bellgard S.E."/>
            <person name="Bellgard M.I."/>
        </authorList>
    </citation>
    <scope>NUCLEOTIDE SEQUENCE</scope>
    <source>
        <tissue evidence="1">Shoot tissue taken approximately 20 cm above the soil surface</tissue>
    </source>
</reference>
<evidence type="ECO:0000313" key="1">
    <source>
        <dbReference type="EMBL" id="JAD15364.1"/>
    </source>
</evidence>
<accession>A0A0A9U0H3</accession>